<reference evidence="1 2" key="1">
    <citation type="submission" date="2019-03" db="EMBL/GenBank/DDBJ databases">
        <title>First draft genome of Liparis tanakae, snailfish: a comprehensive survey of snailfish specific genes.</title>
        <authorList>
            <person name="Kim W."/>
            <person name="Song I."/>
            <person name="Jeong J.-H."/>
            <person name="Kim D."/>
            <person name="Kim S."/>
            <person name="Ryu S."/>
            <person name="Song J.Y."/>
            <person name="Lee S.K."/>
        </authorList>
    </citation>
    <scope>NUCLEOTIDE SEQUENCE [LARGE SCALE GENOMIC DNA]</scope>
    <source>
        <tissue evidence="1">Muscle</tissue>
    </source>
</reference>
<name>A0A4Z2HJ80_9TELE</name>
<sequence>MNMGGPTQTKLHRDPFGLGTPFFVTPVPFVSHGDVKTNSNGKRSITAVHVRPTRQRKMSSSPEYGRPFGSIMGCQCWRGSGREDYDTPRPLGKKDSVLSKNGKHELLWKQQLCFLLRLHVGPPRGRRAGRQSRYVTVKLLELE</sequence>
<comment type="caution">
    <text evidence="1">The sequence shown here is derived from an EMBL/GenBank/DDBJ whole genome shotgun (WGS) entry which is preliminary data.</text>
</comment>
<accession>A0A4Z2HJ80</accession>
<dbReference type="AlphaFoldDB" id="A0A4Z2HJ80"/>
<protein>
    <submittedName>
        <fullName evidence="1">Uncharacterized protein</fullName>
    </submittedName>
</protein>
<dbReference type="Proteomes" id="UP000314294">
    <property type="component" value="Unassembled WGS sequence"/>
</dbReference>
<gene>
    <name evidence="1" type="ORF">EYF80_023868</name>
</gene>
<evidence type="ECO:0000313" key="2">
    <source>
        <dbReference type="Proteomes" id="UP000314294"/>
    </source>
</evidence>
<organism evidence="1 2">
    <name type="scientific">Liparis tanakae</name>
    <name type="common">Tanaka's snailfish</name>
    <dbReference type="NCBI Taxonomy" id="230148"/>
    <lineage>
        <taxon>Eukaryota</taxon>
        <taxon>Metazoa</taxon>
        <taxon>Chordata</taxon>
        <taxon>Craniata</taxon>
        <taxon>Vertebrata</taxon>
        <taxon>Euteleostomi</taxon>
        <taxon>Actinopterygii</taxon>
        <taxon>Neopterygii</taxon>
        <taxon>Teleostei</taxon>
        <taxon>Neoteleostei</taxon>
        <taxon>Acanthomorphata</taxon>
        <taxon>Eupercaria</taxon>
        <taxon>Perciformes</taxon>
        <taxon>Cottioidei</taxon>
        <taxon>Cottales</taxon>
        <taxon>Liparidae</taxon>
        <taxon>Liparis</taxon>
    </lineage>
</organism>
<evidence type="ECO:0000313" key="1">
    <source>
        <dbReference type="EMBL" id="TNN65868.1"/>
    </source>
</evidence>
<dbReference type="EMBL" id="SRLO01000228">
    <property type="protein sequence ID" value="TNN65868.1"/>
    <property type="molecule type" value="Genomic_DNA"/>
</dbReference>
<keyword evidence="2" id="KW-1185">Reference proteome</keyword>
<proteinExistence type="predicted"/>